<organism evidence="5 6">
    <name type="scientific">Candidatus Peribacter riflensis</name>
    <dbReference type="NCBI Taxonomy" id="1735162"/>
    <lineage>
        <taxon>Bacteria</taxon>
        <taxon>Candidatus Peregrinibacteriota</taxon>
        <taxon>Candidatus Peribacteria</taxon>
        <taxon>Candidatus Peribacterales</taxon>
        <taxon>Candidatus Peribacteraceae</taxon>
        <taxon>Candidatus Peribacter</taxon>
    </lineage>
</organism>
<evidence type="ECO:0000313" key="5">
    <source>
        <dbReference type="EMBL" id="ALM13041.1"/>
    </source>
</evidence>
<dbReference type="PROSITE" id="PS51747">
    <property type="entry name" value="CYT_DCMP_DEAMINASES_2"/>
    <property type="match status" value="1"/>
</dbReference>
<dbReference type="SUPFAM" id="SSF52540">
    <property type="entry name" value="P-loop containing nucleoside triphosphate hydrolases"/>
    <property type="match status" value="1"/>
</dbReference>
<dbReference type="InterPro" id="IPR035105">
    <property type="entry name" value="Deoxycytidylate_deaminase_dom"/>
</dbReference>
<dbReference type="PATRIC" id="fig|1735161.3.peg.342"/>
<name>A0A0S1SXP2_9BACT</name>
<keyword evidence="1" id="KW-0479">Metal-binding</keyword>
<evidence type="ECO:0000259" key="4">
    <source>
        <dbReference type="PROSITE" id="PS51747"/>
    </source>
</evidence>
<feature type="coiled-coil region" evidence="3">
    <location>
        <begin position="38"/>
        <end position="65"/>
    </location>
</feature>
<evidence type="ECO:0000256" key="1">
    <source>
        <dbReference type="ARBA" id="ARBA00022723"/>
    </source>
</evidence>
<dbReference type="InterPro" id="IPR002125">
    <property type="entry name" value="CMP_dCMP_dom"/>
</dbReference>
<dbReference type="Gene3D" id="3.40.140.10">
    <property type="entry name" value="Cytidine Deaminase, domain 2"/>
    <property type="match status" value="1"/>
</dbReference>
<dbReference type="GO" id="GO:0016787">
    <property type="term" value="F:hydrolase activity"/>
    <property type="evidence" value="ECO:0007669"/>
    <property type="project" value="InterPro"/>
</dbReference>
<dbReference type="AlphaFoldDB" id="A0A0S1SXP2"/>
<dbReference type="PROSITE" id="PS00903">
    <property type="entry name" value="CYT_DCMP_DEAMINASES_1"/>
    <property type="match status" value="1"/>
</dbReference>
<proteinExistence type="predicted"/>
<evidence type="ECO:0000313" key="6">
    <source>
        <dbReference type="Proteomes" id="UP000069135"/>
    </source>
</evidence>
<sequence length="365" mass="40569">MNPMSQIIGLTGTMGSGKGELVKLLQQRGYTYTSLSDAVRAEATRRGLEHTREHLQNTGNQLREEGGAGILGKKIRETIEAEIARRSASEDGGGLAHRSPANAGRRWVIDGIRNPGEWEELKKLPGFHMLGVTASPETIVERVQKRNREGSPLSREEVLAKLKRERGIGEPPEGQQVQRCLDHADYLIVNEGTLQDLETKLKHFERLETGEDRPTFHEVFMEIAYTWAKRATCLRRRVGAVIAKDQQQLTAGYNGAPRGVPHCAEMGGCLREKLGIPSGQRHEICRGTHAEQNAITQAAKFGITIEGGTLYCNTFPCVICTKMILNAGIQTVVYDSDYDDPLSKEILGQQNLLKLVRYEGRKFRA</sequence>
<dbReference type="PANTHER" id="PTHR41930:SF1">
    <property type="entry name" value="DEPHOSPHO-COA KINASE"/>
    <property type="match status" value="1"/>
</dbReference>
<keyword evidence="2" id="KW-0862">Zinc</keyword>
<accession>A0A0S1SR98</accession>
<evidence type="ECO:0000256" key="3">
    <source>
        <dbReference type="SAM" id="Coils"/>
    </source>
</evidence>
<dbReference type="Gene3D" id="3.40.50.300">
    <property type="entry name" value="P-loop containing nucleotide triphosphate hydrolases"/>
    <property type="match status" value="1"/>
</dbReference>
<reference evidence="5 6" key="2">
    <citation type="journal article" date="2016" name="PeerJ">
        <title>Analysis of five complete genome sequences for members of the class Peribacteria in the recently recognized Peregrinibacteria bacterial phylum.</title>
        <authorList>
            <person name="Anantharaman K."/>
            <person name="Brown C.T."/>
            <person name="Burstein D."/>
            <person name="Castelle C.J."/>
            <person name="Probst A.J."/>
            <person name="Thomas B.C."/>
            <person name="Williams K.H."/>
            <person name="Banfield J.F."/>
        </authorList>
    </citation>
    <scope>NUCLEOTIDE SEQUENCE [LARGE SCALE GENOMIC DNA]</scope>
    <source>
        <strain evidence="5">RIFOXYD1_FULL_PER-ii_59_16</strain>
    </source>
</reference>
<dbReference type="STRING" id="1735162.PeribacterB2_0343"/>
<dbReference type="GO" id="GO:0008270">
    <property type="term" value="F:zinc ion binding"/>
    <property type="evidence" value="ECO:0007669"/>
    <property type="project" value="InterPro"/>
</dbReference>
<protein>
    <submittedName>
        <fullName evidence="5">dCMP deaminase</fullName>
    </submittedName>
</protein>
<dbReference type="KEGG" id="prf:PeribacterA2_0343"/>
<accession>A0A0S1SH48</accession>
<evidence type="ECO:0000256" key="2">
    <source>
        <dbReference type="ARBA" id="ARBA00022833"/>
    </source>
</evidence>
<dbReference type="Pfam" id="PF00383">
    <property type="entry name" value="dCMP_cyt_deam_1"/>
    <property type="match status" value="1"/>
</dbReference>
<dbReference type="Proteomes" id="UP000069135">
    <property type="component" value="Chromosome"/>
</dbReference>
<dbReference type="InterPro" id="IPR016192">
    <property type="entry name" value="APOBEC/CMP_deaminase_Zn-bd"/>
</dbReference>
<reference evidence="6" key="1">
    <citation type="submission" date="2015-10" db="EMBL/GenBank/DDBJ databases">
        <title>Analysis of five complete genome sequences for members of the class Peribacteria in the recently recognized Peregrinibacteria bacterial phylum.</title>
        <authorList>
            <person name="Anantharaman K."/>
            <person name="Brown C.T."/>
            <person name="Burstein D."/>
            <person name="Castelle C.J."/>
            <person name="Probst A.J."/>
            <person name="Thomas B.C."/>
            <person name="Williams K.H."/>
            <person name="Banfield J.F."/>
        </authorList>
    </citation>
    <scope>NUCLEOTIDE SEQUENCE [LARGE SCALE GENOMIC DNA]</scope>
</reference>
<dbReference type="InterPro" id="IPR027417">
    <property type="entry name" value="P-loop_NTPase"/>
</dbReference>
<accession>A0A0S1SLT6</accession>
<gene>
    <name evidence="5" type="ORF">PeribacterD1_0343</name>
</gene>
<dbReference type="SUPFAM" id="SSF53927">
    <property type="entry name" value="Cytidine deaminase-like"/>
    <property type="match status" value="1"/>
</dbReference>
<keyword evidence="3" id="KW-0175">Coiled coil</keyword>
<dbReference type="Pfam" id="PF13238">
    <property type="entry name" value="AAA_18"/>
    <property type="match status" value="1"/>
</dbReference>
<dbReference type="InterPro" id="IPR016193">
    <property type="entry name" value="Cytidine_deaminase-like"/>
</dbReference>
<feature type="domain" description="CMP/dCMP-type deaminase" evidence="4">
    <location>
        <begin position="215"/>
        <end position="350"/>
    </location>
</feature>
<dbReference type="CDD" id="cd01286">
    <property type="entry name" value="deoxycytidylate_deaminase"/>
    <property type="match status" value="1"/>
</dbReference>
<dbReference type="PANTHER" id="PTHR41930">
    <property type="entry name" value="UPF0200 PROTEIN MJ1399"/>
    <property type="match status" value="1"/>
</dbReference>
<accession>A0A0S1SHH0</accession>
<dbReference type="EMBL" id="CP013065">
    <property type="protein sequence ID" value="ALM13041.1"/>
    <property type="molecule type" value="Genomic_DNA"/>
</dbReference>
<accession>A0A0S1SXP2</accession>